<dbReference type="EMBL" id="OBEJ01000005">
    <property type="protein sequence ID" value="SNZ17257.1"/>
    <property type="molecule type" value="Genomic_DNA"/>
</dbReference>
<dbReference type="Proteomes" id="UP000219453">
    <property type="component" value="Unassembled WGS sequence"/>
</dbReference>
<keyword evidence="1" id="KW-1133">Transmembrane helix</keyword>
<feature type="transmembrane region" description="Helical" evidence="1">
    <location>
        <begin position="12"/>
        <end position="29"/>
    </location>
</feature>
<gene>
    <name evidence="2" type="ORF">SAMN06269185_2951</name>
</gene>
<reference evidence="2 3" key="1">
    <citation type="submission" date="2017-09" db="EMBL/GenBank/DDBJ databases">
        <authorList>
            <person name="Ehlers B."/>
            <person name="Leendertz F.H."/>
        </authorList>
    </citation>
    <scope>NUCLEOTIDE SEQUENCE [LARGE SCALE GENOMIC DNA]</scope>
    <source>
        <strain evidence="2 3">DSM 27208</strain>
    </source>
</reference>
<keyword evidence="1" id="KW-0472">Membrane</keyword>
<proteinExistence type="predicted"/>
<protein>
    <submittedName>
        <fullName evidence="2">Uncharacterized protein</fullName>
    </submittedName>
</protein>
<keyword evidence="1" id="KW-0812">Transmembrane</keyword>
<keyword evidence="3" id="KW-1185">Reference proteome</keyword>
<organism evidence="2 3">
    <name type="scientific">Natronoarchaeum philippinense</name>
    <dbReference type="NCBI Taxonomy" id="558529"/>
    <lineage>
        <taxon>Archaea</taxon>
        <taxon>Methanobacteriati</taxon>
        <taxon>Methanobacteriota</taxon>
        <taxon>Stenosarchaea group</taxon>
        <taxon>Halobacteria</taxon>
        <taxon>Halobacteriales</taxon>
        <taxon>Natronoarchaeaceae</taxon>
    </lineage>
</organism>
<dbReference type="AlphaFoldDB" id="A0A285P7L8"/>
<accession>A0A285P7L8</accession>
<evidence type="ECO:0000313" key="3">
    <source>
        <dbReference type="Proteomes" id="UP000219453"/>
    </source>
</evidence>
<sequence length="51" mass="5517">MSMDEDTSTWLHGFASGVAACSVGAYLLAKRARHERQPALIDEDGTVIPLE</sequence>
<name>A0A285P7L8_NATPI</name>
<evidence type="ECO:0000313" key="2">
    <source>
        <dbReference type="EMBL" id="SNZ17257.1"/>
    </source>
</evidence>
<evidence type="ECO:0000256" key="1">
    <source>
        <dbReference type="SAM" id="Phobius"/>
    </source>
</evidence>